<organism evidence="2 3">
    <name type="scientific">Deinococcus petrolearius</name>
    <dbReference type="NCBI Taxonomy" id="1751295"/>
    <lineage>
        <taxon>Bacteria</taxon>
        <taxon>Thermotogati</taxon>
        <taxon>Deinococcota</taxon>
        <taxon>Deinococci</taxon>
        <taxon>Deinococcales</taxon>
        <taxon>Deinococcaceae</taxon>
        <taxon>Deinococcus</taxon>
    </lineage>
</organism>
<dbReference type="InterPro" id="IPR001932">
    <property type="entry name" value="PPM-type_phosphatase-like_dom"/>
</dbReference>
<dbReference type="InterPro" id="IPR036457">
    <property type="entry name" value="PPM-type-like_dom_sf"/>
</dbReference>
<proteinExistence type="predicted"/>
<keyword evidence="3" id="KW-1185">Reference proteome</keyword>
<comment type="caution">
    <text evidence="2">The sequence shown here is derived from an EMBL/GenBank/DDBJ whole genome shotgun (WGS) entry which is preliminary data.</text>
</comment>
<evidence type="ECO:0000259" key="1">
    <source>
        <dbReference type="Pfam" id="PF13672"/>
    </source>
</evidence>
<evidence type="ECO:0000313" key="3">
    <source>
        <dbReference type="Proteomes" id="UP001595979"/>
    </source>
</evidence>
<protein>
    <submittedName>
        <fullName evidence="2">PP2C family serine/threonine-protein phosphatase</fullName>
        <ecNumber evidence="2">3.1.3.16</ecNumber>
    </submittedName>
</protein>
<accession>A0ABW1DM95</accession>
<dbReference type="Gene3D" id="3.60.40.10">
    <property type="entry name" value="PPM-type phosphatase domain"/>
    <property type="match status" value="1"/>
</dbReference>
<dbReference type="EMBL" id="JBHSOH010000016">
    <property type="protein sequence ID" value="MFC5849265.1"/>
    <property type="molecule type" value="Genomic_DNA"/>
</dbReference>
<dbReference type="SUPFAM" id="SSF81606">
    <property type="entry name" value="PP2C-like"/>
    <property type="match status" value="1"/>
</dbReference>
<dbReference type="EC" id="3.1.3.16" evidence="2"/>
<reference evidence="3" key="1">
    <citation type="journal article" date="2019" name="Int. J. Syst. Evol. Microbiol.">
        <title>The Global Catalogue of Microorganisms (GCM) 10K type strain sequencing project: providing services to taxonomists for standard genome sequencing and annotation.</title>
        <authorList>
            <consortium name="The Broad Institute Genomics Platform"/>
            <consortium name="The Broad Institute Genome Sequencing Center for Infectious Disease"/>
            <person name="Wu L."/>
            <person name="Ma J."/>
        </authorList>
    </citation>
    <scope>NUCLEOTIDE SEQUENCE [LARGE SCALE GENOMIC DNA]</scope>
    <source>
        <strain evidence="3">CGMCC 1.15053</strain>
    </source>
</reference>
<dbReference type="RefSeq" id="WP_380050250.1">
    <property type="nucleotide sequence ID" value="NZ_JBHSOH010000016.1"/>
</dbReference>
<feature type="domain" description="PPM-type phosphatase" evidence="1">
    <location>
        <begin position="28"/>
        <end position="234"/>
    </location>
</feature>
<sequence>MTVSMTSTSEGRVGRSLGDIAFGASVAGPAHIAAGLPNQDAWASSRWRTEGGTVHCAVVCDGLGSRPQAREGARAGVRAAKRAARQWARAPGAPTGLLVRLLEVLWRLEVAPLRPDDCATTCLMVLALPSGDEWRLVTVALGDGLAAIETPEGFRKLGGRTEEQFSNVTVALGTPHHMDAWQIQEVKATDQFRVLLLSDGIADDVTEENLPEFLRWLGDLEGRPAPARGKALRRTLRQWPVPGHSDDKTVVYLRVKGV</sequence>
<dbReference type="Proteomes" id="UP001595979">
    <property type="component" value="Unassembled WGS sequence"/>
</dbReference>
<keyword evidence="2" id="KW-0378">Hydrolase</keyword>
<gene>
    <name evidence="2" type="ORF">ACFPQ6_13200</name>
</gene>
<dbReference type="Pfam" id="PF13672">
    <property type="entry name" value="PP2C_2"/>
    <property type="match status" value="1"/>
</dbReference>
<evidence type="ECO:0000313" key="2">
    <source>
        <dbReference type="EMBL" id="MFC5849265.1"/>
    </source>
</evidence>
<dbReference type="GO" id="GO:0004722">
    <property type="term" value="F:protein serine/threonine phosphatase activity"/>
    <property type="evidence" value="ECO:0007669"/>
    <property type="project" value="UniProtKB-EC"/>
</dbReference>
<name>A0ABW1DM95_9DEIO</name>